<keyword evidence="1" id="KW-1133">Transmembrane helix</keyword>
<feature type="transmembrane region" description="Helical" evidence="1">
    <location>
        <begin position="237"/>
        <end position="254"/>
    </location>
</feature>
<dbReference type="Pfam" id="PF05675">
    <property type="entry name" value="DUF817"/>
    <property type="match status" value="1"/>
</dbReference>
<organism evidence="2">
    <name type="scientific">Bradyrhizobium quebecense</name>
    <dbReference type="NCBI Taxonomy" id="2748629"/>
    <lineage>
        <taxon>Bacteria</taxon>
        <taxon>Pseudomonadati</taxon>
        <taxon>Pseudomonadota</taxon>
        <taxon>Alphaproteobacteria</taxon>
        <taxon>Hyphomicrobiales</taxon>
        <taxon>Nitrobacteraceae</taxon>
        <taxon>Bradyrhizobium</taxon>
    </lineage>
</organism>
<dbReference type="InterPro" id="IPR008535">
    <property type="entry name" value="DUF817"/>
</dbReference>
<name>A0A973WNE2_9BRAD</name>
<feature type="transmembrane region" description="Helical" evidence="1">
    <location>
        <begin position="47"/>
        <end position="66"/>
    </location>
</feature>
<comment type="caution">
    <text evidence="2">The sequence shown here is derived from an EMBL/GenBank/DDBJ whole genome shotgun (WGS) entry which is preliminary data.</text>
</comment>
<dbReference type="PIRSF" id="PIRSF009141">
    <property type="entry name" value="UCP009141"/>
    <property type="match status" value="1"/>
</dbReference>
<gene>
    <name evidence="2" type="ORF">HU230_06155</name>
</gene>
<feature type="transmembrane region" description="Helical" evidence="1">
    <location>
        <begin position="21"/>
        <end position="41"/>
    </location>
</feature>
<proteinExistence type="predicted"/>
<feature type="transmembrane region" description="Helical" evidence="1">
    <location>
        <begin position="196"/>
        <end position="217"/>
    </location>
</feature>
<feature type="transmembrane region" description="Helical" evidence="1">
    <location>
        <begin position="105"/>
        <end position="126"/>
    </location>
</feature>
<sequence length="285" mass="32908">MAQRRWTAGLYEFLRFGVKQAWACLFGSIAVALMIGTWRFYPPDAALSRYDFLFLCMLAVQAALLAGKLETWEEARVVLIYHVVGTAMEIFKTSVGSWIYPESSIFHIGGVPLFSGFMYSCIGSYICRCWRLFDFRFSQHPRRLGLIVLSVAIYVNFFSHHYVIDLRWLLFGWAIWLFGRASVHFKVWTSYRSMPLLLGLVLVALFIWFTENIGTFTKTWLYPSQRLGWSMVSIDKLGSWFLLLIISYTLVSLVNPPRKWRFENAGAGVRRRDDEVTGQASVPTL</sequence>
<protein>
    <submittedName>
        <fullName evidence="2">DUF817 domain-containing protein</fullName>
    </submittedName>
</protein>
<dbReference type="EMBL" id="JABWSX010000001">
    <property type="protein sequence ID" value="NVL05298.1"/>
    <property type="molecule type" value="Genomic_DNA"/>
</dbReference>
<dbReference type="AlphaFoldDB" id="A0A973WNE2"/>
<evidence type="ECO:0000313" key="2">
    <source>
        <dbReference type="EMBL" id="NVL05298.1"/>
    </source>
</evidence>
<feature type="transmembrane region" description="Helical" evidence="1">
    <location>
        <begin position="146"/>
        <end position="164"/>
    </location>
</feature>
<evidence type="ECO:0000256" key="1">
    <source>
        <dbReference type="SAM" id="Phobius"/>
    </source>
</evidence>
<feature type="transmembrane region" description="Helical" evidence="1">
    <location>
        <begin position="78"/>
        <end position="99"/>
    </location>
</feature>
<accession>A0A973WNE2</accession>
<feature type="transmembrane region" description="Helical" evidence="1">
    <location>
        <begin position="170"/>
        <end position="189"/>
    </location>
</feature>
<keyword evidence="1" id="KW-0812">Transmembrane</keyword>
<reference evidence="2" key="1">
    <citation type="submission" date="2020-06" db="EMBL/GenBank/DDBJ databases">
        <title>Whole Genome Sequence of Bradyrhizobium sp. Strain 66S1MB.</title>
        <authorList>
            <person name="Bromfield E."/>
            <person name="Cloutier S."/>
        </authorList>
    </citation>
    <scope>NUCLEOTIDE SEQUENCE</scope>
    <source>
        <strain evidence="2">66S1MB</strain>
    </source>
</reference>
<keyword evidence="1" id="KW-0472">Membrane</keyword>